<name>A0A1X6MNF6_9APHY</name>
<evidence type="ECO:0000313" key="2">
    <source>
        <dbReference type="Proteomes" id="UP000194127"/>
    </source>
</evidence>
<dbReference type="AlphaFoldDB" id="A0A1X6MNF6"/>
<protein>
    <submittedName>
        <fullName evidence="1">Uncharacterized protein</fullName>
    </submittedName>
</protein>
<proteinExistence type="predicted"/>
<dbReference type="EMBL" id="KZ110606">
    <property type="protein sequence ID" value="OSX57858.1"/>
    <property type="molecule type" value="Genomic_DNA"/>
</dbReference>
<dbReference type="Proteomes" id="UP000194127">
    <property type="component" value="Unassembled WGS sequence"/>
</dbReference>
<dbReference type="GeneID" id="36324752"/>
<keyword evidence="2" id="KW-1185">Reference proteome</keyword>
<accession>A0A1X6MNF6</accession>
<evidence type="ECO:0000313" key="1">
    <source>
        <dbReference type="EMBL" id="OSX57858.1"/>
    </source>
</evidence>
<reference evidence="1 2" key="1">
    <citation type="submission" date="2017-04" db="EMBL/GenBank/DDBJ databases">
        <title>Genome Sequence of the Model Brown-Rot Fungus Postia placenta SB12.</title>
        <authorList>
            <consortium name="DOE Joint Genome Institute"/>
            <person name="Gaskell J."/>
            <person name="Kersten P."/>
            <person name="Larrondo L.F."/>
            <person name="Canessa P."/>
            <person name="Martinez D."/>
            <person name="Hibbett D."/>
            <person name="Schmoll M."/>
            <person name="Kubicek C.P."/>
            <person name="Martinez A.T."/>
            <person name="Yadav J."/>
            <person name="Master E."/>
            <person name="Magnuson J.K."/>
            <person name="James T."/>
            <person name="Yaver D."/>
            <person name="Berka R."/>
            <person name="Labutti K."/>
            <person name="Lipzen A."/>
            <person name="Aerts A."/>
            <person name="Barry K."/>
            <person name="Henrissat B."/>
            <person name="Blanchette R."/>
            <person name="Grigoriev I."/>
            <person name="Cullen D."/>
        </authorList>
    </citation>
    <scope>NUCLEOTIDE SEQUENCE [LARGE SCALE GENOMIC DNA]</scope>
    <source>
        <strain evidence="1 2">MAD-698-R-SB12</strain>
    </source>
</reference>
<sequence>MTIGIDDGRGAHTEAGHRVLDLVLTDQDWMVQHVEQSLCAKMLLRRRPVPTIITKVVTYGASSSQSFGTIDVRAFDVEKNDKALVDMKEKGIYWKHTGGEVL</sequence>
<dbReference type="OrthoDB" id="10269823at2759"/>
<gene>
    <name evidence="1" type="ORF">POSPLADRAFT_1049621</name>
</gene>
<dbReference type="RefSeq" id="XP_024334652.1">
    <property type="nucleotide sequence ID" value="XM_024479802.1"/>
</dbReference>
<organism evidence="1 2">
    <name type="scientific">Postia placenta MAD-698-R-SB12</name>
    <dbReference type="NCBI Taxonomy" id="670580"/>
    <lineage>
        <taxon>Eukaryota</taxon>
        <taxon>Fungi</taxon>
        <taxon>Dikarya</taxon>
        <taxon>Basidiomycota</taxon>
        <taxon>Agaricomycotina</taxon>
        <taxon>Agaricomycetes</taxon>
        <taxon>Polyporales</taxon>
        <taxon>Adustoporiaceae</taxon>
        <taxon>Rhodonia</taxon>
    </lineage>
</organism>